<organism evidence="1 2">
    <name type="scientific">Ralstonia pickettii OR214</name>
    <dbReference type="NCBI Taxonomy" id="1264675"/>
    <lineage>
        <taxon>Bacteria</taxon>
        <taxon>Pseudomonadati</taxon>
        <taxon>Pseudomonadota</taxon>
        <taxon>Betaproteobacteria</taxon>
        <taxon>Burkholderiales</taxon>
        <taxon>Burkholderiaceae</taxon>
        <taxon>Ralstonia</taxon>
    </lineage>
</organism>
<evidence type="ECO:0000313" key="1">
    <source>
        <dbReference type="EMBL" id="ENZ74739.1"/>
    </source>
</evidence>
<dbReference type="Proteomes" id="UP000013280">
    <property type="component" value="Unassembled WGS sequence"/>
</dbReference>
<dbReference type="EMBL" id="APMQ01000042">
    <property type="protein sequence ID" value="ENZ74739.1"/>
    <property type="molecule type" value="Genomic_DNA"/>
</dbReference>
<protein>
    <submittedName>
        <fullName evidence="1">Uncharacterized protein</fullName>
    </submittedName>
</protein>
<proteinExistence type="predicted"/>
<comment type="caution">
    <text evidence="1">The sequence shown here is derived from an EMBL/GenBank/DDBJ whole genome shotgun (WGS) entry which is preliminary data.</text>
</comment>
<accession>R0DXP5</accession>
<gene>
    <name evidence="1" type="ORF">OR214_05314</name>
</gene>
<name>R0DXP5_RALPI</name>
<dbReference type="AlphaFoldDB" id="R0DXP5"/>
<sequence>MAYRLSIGGKVVGELETWKGCWESIDWSYEQFQDRYSGVLRYRVTDLDSGKSVRAAMPGGIWDACCEDPRAFGMYMRIVGWR</sequence>
<reference evidence="1 2" key="1">
    <citation type="journal article" date="2013" name="Genome Announc.">
        <title>Draft Genome Sequence for Ralstonia sp. Strain OR214, a Bacterium with Potential for Bioremediation.</title>
        <authorList>
            <person name="Utturkar S.M."/>
            <person name="Bollmann A."/>
            <person name="Brzoska R.M."/>
            <person name="Klingeman D.M."/>
            <person name="Epstein S.E."/>
            <person name="Palumbo A.V."/>
            <person name="Brown S.D."/>
        </authorList>
    </citation>
    <scope>NUCLEOTIDE SEQUENCE [LARGE SCALE GENOMIC DNA]</scope>
    <source>
        <strain evidence="1 2">OR214</strain>
    </source>
</reference>
<evidence type="ECO:0000313" key="2">
    <source>
        <dbReference type="Proteomes" id="UP000013280"/>
    </source>
</evidence>